<dbReference type="PANTHER" id="PTHR33327:SF3">
    <property type="entry name" value="RNA-DIRECTED DNA POLYMERASE"/>
    <property type="match status" value="1"/>
</dbReference>
<protein>
    <recommendedName>
        <fullName evidence="1">DUF7041 domain-containing protein</fullName>
    </recommendedName>
</protein>
<accession>A0ABD0J7P0</accession>
<organism evidence="2 3">
    <name type="scientific">Batillaria attramentaria</name>
    <dbReference type="NCBI Taxonomy" id="370345"/>
    <lineage>
        <taxon>Eukaryota</taxon>
        <taxon>Metazoa</taxon>
        <taxon>Spiralia</taxon>
        <taxon>Lophotrochozoa</taxon>
        <taxon>Mollusca</taxon>
        <taxon>Gastropoda</taxon>
        <taxon>Caenogastropoda</taxon>
        <taxon>Sorbeoconcha</taxon>
        <taxon>Cerithioidea</taxon>
        <taxon>Batillariidae</taxon>
        <taxon>Batillaria</taxon>
    </lineage>
</organism>
<evidence type="ECO:0000313" key="3">
    <source>
        <dbReference type="Proteomes" id="UP001519460"/>
    </source>
</evidence>
<reference evidence="2 3" key="1">
    <citation type="journal article" date="2023" name="Sci. Data">
        <title>Genome assembly of the Korean intertidal mud-creeper Batillaria attramentaria.</title>
        <authorList>
            <person name="Patra A.K."/>
            <person name="Ho P.T."/>
            <person name="Jun S."/>
            <person name="Lee S.J."/>
            <person name="Kim Y."/>
            <person name="Won Y.J."/>
        </authorList>
    </citation>
    <scope>NUCLEOTIDE SEQUENCE [LARGE SCALE GENOMIC DNA]</scope>
    <source>
        <strain evidence="2">Wonlab-2016</strain>
    </source>
</reference>
<name>A0ABD0J7P0_9CAEN</name>
<comment type="caution">
    <text evidence="2">The sequence shown here is derived from an EMBL/GenBank/DDBJ whole genome shotgun (WGS) entry which is preliminary data.</text>
</comment>
<keyword evidence="3" id="KW-1185">Reference proteome</keyword>
<dbReference type="AlphaFoldDB" id="A0ABD0J7P0"/>
<dbReference type="Pfam" id="PF23055">
    <property type="entry name" value="DUF7041"/>
    <property type="match status" value="1"/>
</dbReference>
<dbReference type="Proteomes" id="UP001519460">
    <property type="component" value="Unassembled WGS sequence"/>
</dbReference>
<gene>
    <name evidence="2" type="ORF">BaRGS_00037973</name>
</gene>
<dbReference type="InterPro" id="IPR055469">
    <property type="entry name" value="DUF7041"/>
</dbReference>
<dbReference type="EMBL" id="JACVVK020000591">
    <property type="protein sequence ID" value="KAK7464049.1"/>
    <property type="molecule type" value="Genomic_DNA"/>
</dbReference>
<sequence length="207" mass="22917">MAEIPPAVQLADLAAQLQALNGQANQGINAVTVKLPDFWIKSPEVWFARAEAQFGTKGINQDQTKYDYVVSALDINTAEEMQAILTNPPNEEKYIALKTALIKTFGKTQAQKDAELLHLNGLGDKRPTSLLRKINALNDDPKTLKRALFLANLPSDMRSILAGHNIMDTEVLAEAADRIWETRSLNVQQVSMATPDETPLLHSRVHH</sequence>
<evidence type="ECO:0000259" key="1">
    <source>
        <dbReference type="Pfam" id="PF23055"/>
    </source>
</evidence>
<evidence type="ECO:0000313" key="2">
    <source>
        <dbReference type="EMBL" id="KAK7464049.1"/>
    </source>
</evidence>
<feature type="domain" description="DUF7041" evidence="1">
    <location>
        <begin position="35"/>
        <end position="116"/>
    </location>
</feature>
<dbReference type="PANTHER" id="PTHR33327">
    <property type="entry name" value="ENDONUCLEASE"/>
    <property type="match status" value="1"/>
</dbReference>
<proteinExistence type="predicted"/>